<keyword evidence="4" id="KW-0436">Ligase</keyword>
<organism evidence="4 5">
    <name type="scientific">Archangium violaceum Cb vi76</name>
    <dbReference type="NCBI Taxonomy" id="1406225"/>
    <lineage>
        <taxon>Bacteria</taxon>
        <taxon>Pseudomonadati</taxon>
        <taxon>Myxococcota</taxon>
        <taxon>Myxococcia</taxon>
        <taxon>Myxococcales</taxon>
        <taxon>Cystobacterineae</taxon>
        <taxon>Archangiaceae</taxon>
        <taxon>Archangium</taxon>
    </lineage>
</organism>
<dbReference type="AlphaFoldDB" id="A0A084SFJ8"/>
<feature type="active site" description="Proton acceptor" evidence="2">
    <location>
        <position position="127"/>
    </location>
</feature>
<proteinExistence type="inferred from homology"/>
<reference evidence="4 5" key="1">
    <citation type="submission" date="2014-07" db="EMBL/GenBank/DDBJ databases">
        <title>Draft Genome Sequence of Gephyronic Acid Producer, Cystobacter violaceus Strain Cb vi76.</title>
        <authorList>
            <person name="Stevens D.C."/>
            <person name="Young J."/>
            <person name="Carmichael R."/>
            <person name="Tan J."/>
            <person name="Taylor R.E."/>
        </authorList>
    </citation>
    <scope>NUCLEOTIDE SEQUENCE [LARGE SCALE GENOMIC DNA]</scope>
    <source>
        <strain evidence="4 5">Cb vi76</strain>
    </source>
</reference>
<feature type="short sequence motif" description="HXTX 2" evidence="2">
    <location>
        <begin position="127"/>
        <end position="130"/>
    </location>
</feature>
<sequence length="183" mass="19358">MRLFVAVTLGPGIESQVSAALPRLEALAPHARWVPAANLHLTLSFLGEVEAERVSAVKDVLTRVGPAHAPLVLHIQGGGGFGSPAHPRVLWAGVSGDTQALGALQADVAEGLKPLGFEPEHREYAAHLTLARAKVPRGDRQLAECVRVLQGETWGEARVDRLLLFESLGGGYHPRAEVPLSGG</sequence>
<accession>A0A084SFJ8</accession>
<dbReference type="SUPFAM" id="SSF55144">
    <property type="entry name" value="LigT-like"/>
    <property type="match status" value="1"/>
</dbReference>
<dbReference type="Pfam" id="PF02834">
    <property type="entry name" value="LigT_PEase"/>
    <property type="match status" value="2"/>
</dbReference>
<dbReference type="InterPro" id="IPR014051">
    <property type="entry name" value="Phosphoesterase_HXTX"/>
</dbReference>
<feature type="active site" description="Proton donor" evidence="2">
    <location>
        <position position="40"/>
    </location>
</feature>
<comment type="catalytic activity">
    <reaction evidence="2">
        <text>a 3'-end 2',3'-cyclophospho-ribonucleotide-RNA + H2O = a 3'-end 2'-phospho-ribonucleotide-RNA + H(+)</text>
        <dbReference type="Rhea" id="RHEA:11828"/>
        <dbReference type="Rhea" id="RHEA-COMP:10464"/>
        <dbReference type="Rhea" id="RHEA-COMP:17353"/>
        <dbReference type="ChEBI" id="CHEBI:15377"/>
        <dbReference type="ChEBI" id="CHEBI:15378"/>
        <dbReference type="ChEBI" id="CHEBI:83064"/>
        <dbReference type="ChEBI" id="CHEBI:173113"/>
        <dbReference type="EC" id="3.1.4.58"/>
    </reaction>
</comment>
<comment type="function">
    <text evidence="2">Hydrolyzes RNA 2',3'-cyclic phosphodiester to an RNA 2'-phosphomonoester.</text>
</comment>
<dbReference type="PANTHER" id="PTHR35561">
    <property type="entry name" value="RNA 2',3'-CYCLIC PHOSPHODIESTERASE"/>
    <property type="match status" value="1"/>
</dbReference>
<dbReference type="EC" id="3.1.4.58" evidence="2"/>
<dbReference type="InterPro" id="IPR004175">
    <property type="entry name" value="RNA_CPDase"/>
</dbReference>
<evidence type="ECO:0000313" key="5">
    <source>
        <dbReference type="Proteomes" id="UP000028547"/>
    </source>
</evidence>
<evidence type="ECO:0000256" key="1">
    <source>
        <dbReference type="ARBA" id="ARBA00022801"/>
    </source>
</evidence>
<keyword evidence="1 2" id="KW-0378">Hydrolase</keyword>
<name>A0A084SFJ8_9BACT</name>
<dbReference type="HAMAP" id="MF_01940">
    <property type="entry name" value="RNA_CPDase"/>
    <property type="match status" value="1"/>
</dbReference>
<comment type="caution">
    <text evidence="4">The sequence shown here is derived from an EMBL/GenBank/DDBJ whole genome shotgun (WGS) entry which is preliminary data.</text>
</comment>
<dbReference type="GO" id="GO:0004113">
    <property type="term" value="F:2',3'-cyclic-nucleotide 3'-phosphodiesterase activity"/>
    <property type="evidence" value="ECO:0007669"/>
    <property type="project" value="InterPro"/>
</dbReference>
<evidence type="ECO:0000256" key="2">
    <source>
        <dbReference type="HAMAP-Rule" id="MF_01940"/>
    </source>
</evidence>
<comment type="similarity">
    <text evidence="2">Belongs to the 2H phosphoesterase superfamily. ThpR family.</text>
</comment>
<evidence type="ECO:0000313" key="4">
    <source>
        <dbReference type="EMBL" id="KFA87233.1"/>
    </source>
</evidence>
<dbReference type="GO" id="GO:0008664">
    <property type="term" value="F:RNA 2',3'-cyclic 3'-phosphodiesterase activity"/>
    <property type="evidence" value="ECO:0007669"/>
    <property type="project" value="UniProtKB-EC"/>
</dbReference>
<feature type="domain" description="Phosphoesterase HXTX" evidence="3">
    <location>
        <begin position="16"/>
        <end position="91"/>
    </location>
</feature>
<feature type="domain" description="Phosphoesterase HXTX" evidence="3">
    <location>
        <begin position="98"/>
        <end position="167"/>
    </location>
</feature>
<dbReference type="InterPro" id="IPR009097">
    <property type="entry name" value="Cyclic_Pdiesterase"/>
</dbReference>
<feature type="short sequence motif" description="HXTX 1" evidence="2">
    <location>
        <begin position="40"/>
        <end position="43"/>
    </location>
</feature>
<dbReference type="PANTHER" id="PTHR35561:SF1">
    <property type="entry name" value="RNA 2',3'-CYCLIC PHOSPHODIESTERASE"/>
    <property type="match status" value="1"/>
</dbReference>
<protein>
    <recommendedName>
        <fullName evidence="2">RNA 2',3'-cyclic phosphodiesterase</fullName>
        <shortName evidence="2">RNA 2',3'-CPDase</shortName>
        <ecNumber evidence="2">3.1.4.58</ecNumber>
    </recommendedName>
</protein>
<dbReference type="Gene3D" id="3.90.1140.10">
    <property type="entry name" value="Cyclic phosphodiesterase"/>
    <property type="match status" value="1"/>
</dbReference>
<dbReference type="GO" id="GO:0016874">
    <property type="term" value="F:ligase activity"/>
    <property type="evidence" value="ECO:0007669"/>
    <property type="project" value="UniProtKB-KW"/>
</dbReference>
<dbReference type="Proteomes" id="UP000028547">
    <property type="component" value="Unassembled WGS sequence"/>
</dbReference>
<evidence type="ECO:0000259" key="3">
    <source>
        <dbReference type="Pfam" id="PF02834"/>
    </source>
</evidence>
<dbReference type="EMBL" id="JPMI01000390">
    <property type="protein sequence ID" value="KFA87233.1"/>
    <property type="molecule type" value="Genomic_DNA"/>
</dbReference>
<gene>
    <name evidence="4" type="ORF">Q664_49090</name>
</gene>
<dbReference type="NCBIfam" id="TIGR02258">
    <property type="entry name" value="2_5_ligase"/>
    <property type="match status" value="1"/>
</dbReference>
<dbReference type="RefSeq" id="WP_043413002.1">
    <property type="nucleotide sequence ID" value="NZ_JPMI01000390.1"/>
</dbReference>